<proteinExistence type="predicted"/>
<dbReference type="AlphaFoldDB" id="A0A835ZKJ7"/>
<comment type="caution">
    <text evidence="1">The sequence shown here is derived from an EMBL/GenBank/DDBJ whole genome shotgun (WGS) entry which is preliminary data.</text>
</comment>
<accession>A0A835ZKJ7</accession>
<dbReference type="Proteomes" id="UP000664859">
    <property type="component" value="Unassembled WGS sequence"/>
</dbReference>
<gene>
    <name evidence="1" type="ORF">JKP88DRAFT_229739</name>
</gene>
<name>A0A835ZKJ7_9STRA</name>
<dbReference type="OrthoDB" id="10681387at2759"/>
<sequence length="157" mass="17102">MLLAAKQLGFEEGLATFVFVVSASRSALGLPIGLRQLRVEGYSAPDFTEEEAHRYIKWRLPDFTGVAANITNVGERAMDLVAVCKACRGATSADKCMEQAQAYRDAGIKDAELKLDNFLAFAEESGRFRRGDSLLFVGKLLSGDAVLCANHARGVWI</sequence>
<evidence type="ECO:0000313" key="1">
    <source>
        <dbReference type="EMBL" id="KAG5192604.1"/>
    </source>
</evidence>
<dbReference type="EMBL" id="JAFCMP010000003">
    <property type="protein sequence ID" value="KAG5192604.1"/>
    <property type="molecule type" value="Genomic_DNA"/>
</dbReference>
<keyword evidence="2" id="KW-1185">Reference proteome</keyword>
<organism evidence="1 2">
    <name type="scientific">Tribonema minus</name>
    <dbReference type="NCBI Taxonomy" id="303371"/>
    <lineage>
        <taxon>Eukaryota</taxon>
        <taxon>Sar</taxon>
        <taxon>Stramenopiles</taxon>
        <taxon>Ochrophyta</taxon>
        <taxon>PX clade</taxon>
        <taxon>Xanthophyceae</taxon>
        <taxon>Tribonematales</taxon>
        <taxon>Tribonemataceae</taxon>
        <taxon>Tribonema</taxon>
    </lineage>
</organism>
<reference evidence="1" key="1">
    <citation type="submission" date="2021-02" db="EMBL/GenBank/DDBJ databases">
        <title>First Annotated Genome of the Yellow-green Alga Tribonema minus.</title>
        <authorList>
            <person name="Mahan K.M."/>
        </authorList>
    </citation>
    <scope>NUCLEOTIDE SEQUENCE</scope>
    <source>
        <strain evidence="1">UTEX B ZZ1240</strain>
    </source>
</reference>
<evidence type="ECO:0000313" key="2">
    <source>
        <dbReference type="Proteomes" id="UP000664859"/>
    </source>
</evidence>
<protein>
    <submittedName>
        <fullName evidence="1">Uncharacterized protein</fullName>
    </submittedName>
</protein>